<sequence>YSKVNRDNETWTHQLELGWVKVTNLQPNTMYKDVLVPRDPLGKESDRQMALRILCSERSPVGGIAVKEHFEVVVIPLQIQITYHFYKILLAFFFPGETDEDDDVENKKKDKKEKDKKKKEAKKSKSSFYIDVDSEDIDKMRERAANNNTFVYVKIPEVSMRVSYKGEKEKNIEDIHDFSIILPTFEYHNRIWTWFDILMALKNDSKRLILSQAIKQKLHMRSRVGDETPLTDVQQEEDKMKMLLGAKLLAGQDKPRKKSLFGKSQEK</sequence>
<name>A0A8B6CAU9_MYTGA</name>
<dbReference type="Proteomes" id="UP000596742">
    <property type="component" value="Unassembled WGS sequence"/>
</dbReference>
<feature type="non-terminal residue" evidence="2">
    <location>
        <position position="1"/>
    </location>
</feature>
<reference evidence="2" key="1">
    <citation type="submission" date="2018-11" db="EMBL/GenBank/DDBJ databases">
        <authorList>
            <person name="Alioto T."/>
            <person name="Alioto T."/>
        </authorList>
    </citation>
    <scope>NUCLEOTIDE SEQUENCE</scope>
</reference>
<evidence type="ECO:0008006" key="4">
    <source>
        <dbReference type="Google" id="ProtNLM"/>
    </source>
</evidence>
<feature type="compositionally biased region" description="Basic residues" evidence="1">
    <location>
        <begin position="109"/>
        <end position="118"/>
    </location>
</feature>
<dbReference type="PANTHER" id="PTHR15678">
    <property type="entry name" value="ANTIGEN MLAA-22-RELATED"/>
    <property type="match status" value="1"/>
</dbReference>
<comment type="caution">
    <text evidence="2">The sequence shown here is derived from an EMBL/GenBank/DDBJ whole genome shotgun (WGS) entry which is preliminary data.</text>
</comment>
<organism evidence="2 3">
    <name type="scientific">Mytilus galloprovincialis</name>
    <name type="common">Mediterranean mussel</name>
    <dbReference type="NCBI Taxonomy" id="29158"/>
    <lineage>
        <taxon>Eukaryota</taxon>
        <taxon>Metazoa</taxon>
        <taxon>Spiralia</taxon>
        <taxon>Lophotrochozoa</taxon>
        <taxon>Mollusca</taxon>
        <taxon>Bivalvia</taxon>
        <taxon>Autobranchia</taxon>
        <taxon>Pteriomorphia</taxon>
        <taxon>Mytilida</taxon>
        <taxon>Mytiloidea</taxon>
        <taxon>Mytilidae</taxon>
        <taxon>Mytilinae</taxon>
        <taxon>Mytilus</taxon>
    </lineage>
</organism>
<dbReference type="PANTHER" id="PTHR15678:SF6">
    <property type="entry name" value="BRIDGE-LIKE LIPID TRANSFER PROTEIN FAMILY MEMBER 2"/>
    <property type="match status" value="1"/>
</dbReference>
<dbReference type="Pfam" id="PF10344">
    <property type="entry name" value="Hobbit"/>
    <property type="match status" value="1"/>
</dbReference>
<gene>
    <name evidence="2" type="ORF">MGAL_10B006096</name>
</gene>
<dbReference type="EMBL" id="UYJE01001407">
    <property type="protein sequence ID" value="VDI01966.1"/>
    <property type="molecule type" value="Genomic_DNA"/>
</dbReference>
<accession>A0A8B6CAU9</accession>
<protein>
    <recommendedName>
        <fullName evidence="4">FMP27 C-terminal domain-containing protein</fullName>
    </recommendedName>
</protein>
<proteinExistence type="predicted"/>
<evidence type="ECO:0000256" key="1">
    <source>
        <dbReference type="SAM" id="MobiDB-lite"/>
    </source>
</evidence>
<evidence type="ECO:0000313" key="2">
    <source>
        <dbReference type="EMBL" id="VDI01966.1"/>
    </source>
</evidence>
<dbReference type="InterPro" id="IPR045167">
    <property type="entry name" value="Hobbit"/>
</dbReference>
<dbReference type="OrthoDB" id="1562405at2759"/>
<dbReference type="AlphaFoldDB" id="A0A8B6CAU9"/>
<keyword evidence="3" id="KW-1185">Reference proteome</keyword>
<feature type="region of interest" description="Disordered" evidence="1">
    <location>
        <begin position="99"/>
        <end position="118"/>
    </location>
</feature>
<evidence type="ECO:0000313" key="3">
    <source>
        <dbReference type="Proteomes" id="UP000596742"/>
    </source>
</evidence>